<dbReference type="InterPro" id="IPR009305">
    <property type="entry name" value="Mpo1-like"/>
</dbReference>
<keyword evidence="1" id="KW-0812">Transmembrane</keyword>
<feature type="transmembrane region" description="Helical" evidence="1">
    <location>
        <begin position="155"/>
        <end position="174"/>
    </location>
</feature>
<feature type="transmembrane region" description="Helical" evidence="1">
    <location>
        <begin position="21"/>
        <end position="43"/>
    </location>
</feature>
<name>A0A9P6QUX5_9FUNG</name>
<gene>
    <name evidence="2" type="ORF">BGZ97_003983</name>
</gene>
<feature type="transmembrane region" description="Helical" evidence="1">
    <location>
        <begin position="73"/>
        <end position="93"/>
    </location>
</feature>
<dbReference type="Pfam" id="PF06127">
    <property type="entry name" value="Mpo1-like"/>
    <property type="match status" value="1"/>
</dbReference>
<evidence type="ECO:0008006" key="4">
    <source>
        <dbReference type="Google" id="ProtNLM"/>
    </source>
</evidence>
<keyword evidence="3" id="KW-1185">Reference proteome</keyword>
<reference evidence="2" key="1">
    <citation type="journal article" date="2020" name="Fungal Divers.">
        <title>Resolving the Mortierellaceae phylogeny through synthesis of multi-gene phylogenetics and phylogenomics.</title>
        <authorList>
            <person name="Vandepol N."/>
            <person name="Liber J."/>
            <person name="Desiro A."/>
            <person name="Na H."/>
            <person name="Kennedy M."/>
            <person name="Barry K."/>
            <person name="Grigoriev I.V."/>
            <person name="Miller A.N."/>
            <person name="O'Donnell K."/>
            <person name="Stajich J.E."/>
            <person name="Bonito G."/>
        </authorList>
    </citation>
    <scope>NUCLEOTIDE SEQUENCE</scope>
    <source>
        <strain evidence="2">NVP60</strain>
    </source>
</reference>
<protein>
    <recommendedName>
        <fullName evidence="4">DUF962-domain-containing protein</fullName>
    </recommendedName>
</protein>
<dbReference type="GO" id="GO:0016020">
    <property type="term" value="C:membrane"/>
    <property type="evidence" value="ECO:0007669"/>
    <property type="project" value="GOC"/>
</dbReference>
<keyword evidence="1" id="KW-1133">Transmembrane helix</keyword>
<sequence>MSKLFDIRHQLLQYATHHNHPVNVAIHLTCIPLILWTALVFAANTGPLLPYPSAEAVASGATFPVLVDKVFQFATPNLAWMVMLGYVGYYLALDKETAFISAPLFLGAAKHATYFLATTPNAIRIAAYIHAAAWIAQFIGHGVFEKRAPKLTENLVQALVLAPYFVVWELLFFVGYRPQLKRELDVLVDVDVKAFRARKAAMKAGAAAPGKADPAATVAAVGFVIDEKKEQ</sequence>
<accession>A0A9P6QUX5</accession>
<evidence type="ECO:0000256" key="1">
    <source>
        <dbReference type="SAM" id="Phobius"/>
    </source>
</evidence>
<dbReference type="GO" id="GO:0005783">
    <property type="term" value="C:endoplasmic reticulum"/>
    <property type="evidence" value="ECO:0007669"/>
    <property type="project" value="TreeGrafter"/>
</dbReference>
<comment type="caution">
    <text evidence="2">The sequence shown here is derived from an EMBL/GenBank/DDBJ whole genome shotgun (WGS) entry which is preliminary data.</text>
</comment>
<dbReference type="EMBL" id="JAAAIN010001972">
    <property type="protein sequence ID" value="KAG0298676.1"/>
    <property type="molecule type" value="Genomic_DNA"/>
</dbReference>
<dbReference type="OrthoDB" id="2124888at2759"/>
<dbReference type="GO" id="GO:0046521">
    <property type="term" value="P:sphingoid catabolic process"/>
    <property type="evidence" value="ECO:0007669"/>
    <property type="project" value="TreeGrafter"/>
</dbReference>
<feature type="transmembrane region" description="Helical" evidence="1">
    <location>
        <begin position="114"/>
        <end position="135"/>
    </location>
</feature>
<evidence type="ECO:0000313" key="3">
    <source>
        <dbReference type="Proteomes" id="UP000823405"/>
    </source>
</evidence>
<evidence type="ECO:0000313" key="2">
    <source>
        <dbReference type="EMBL" id="KAG0298676.1"/>
    </source>
</evidence>
<dbReference type="AlphaFoldDB" id="A0A9P6QUX5"/>
<dbReference type="Proteomes" id="UP000823405">
    <property type="component" value="Unassembled WGS sequence"/>
</dbReference>
<proteinExistence type="predicted"/>
<dbReference type="PANTHER" id="PTHR28026">
    <property type="entry name" value="DUF962 DOMAIN PROTEIN (AFU_ORTHOLOGUE AFUA_8G05310)"/>
    <property type="match status" value="1"/>
</dbReference>
<organism evidence="2 3">
    <name type="scientific">Linnemannia gamsii</name>
    <dbReference type="NCBI Taxonomy" id="64522"/>
    <lineage>
        <taxon>Eukaryota</taxon>
        <taxon>Fungi</taxon>
        <taxon>Fungi incertae sedis</taxon>
        <taxon>Mucoromycota</taxon>
        <taxon>Mortierellomycotina</taxon>
        <taxon>Mortierellomycetes</taxon>
        <taxon>Mortierellales</taxon>
        <taxon>Mortierellaceae</taxon>
        <taxon>Linnemannia</taxon>
    </lineage>
</organism>
<dbReference type="PANTHER" id="PTHR28026:SF9">
    <property type="entry name" value="2-HYDROXY-PALMITIC ACID DIOXYGENASE MPO1"/>
    <property type="match status" value="1"/>
</dbReference>
<keyword evidence="1" id="KW-0472">Membrane</keyword>